<evidence type="ECO:0000313" key="4">
    <source>
        <dbReference type="Proteomes" id="UP000707356"/>
    </source>
</evidence>
<dbReference type="Gene3D" id="1.25.40.10">
    <property type="entry name" value="Tetratricopeptide repeat domain"/>
    <property type="match status" value="3"/>
</dbReference>
<evidence type="ECO:0000256" key="1">
    <source>
        <dbReference type="PROSITE-ProRule" id="PRU00339"/>
    </source>
</evidence>
<dbReference type="PROSITE" id="PS50293">
    <property type="entry name" value="TPR_REGION"/>
    <property type="match status" value="2"/>
</dbReference>
<dbReference type="PANTHER" id="PTHR44216:SF3">
    <property type="entry name" value="PROTEIN O-MANNOSYL-TRANSFERASE TMTC2"/>
    <property type="match status" value="1"/>
</dbReference>
<dbReference type="Pfam" id="PF13432">
    <property type="entry name" value="TPR_16"/>
    <property type="match status" value="1"/>
</dbReference>
<dbReference type="SUPFAM" id="SSF48452">
    <property type="entry name" value="TPR-like"/>
    <property type="match status" value="2"/>
</dbReference>
<dbReference type="Pfam" id="PF13181">
    <property type="entry name" value="TPR_8"/>
    <property type="match status" value="1"/>
</dbReference>
<dbReference type="Pfam" id="PF04577">
    <property type="entry name" value="Glyco_transf_61"/>
    <property type="match status" value="1"/>
</dbReference>
<evidence type="ECO:0000259" key="2">
    <source>
        <dbReference type="Pfam" id="PF04577"/>
    </source>
</evidence>
<sequence length="824" mass="91546">MSIPASPSLYLYRLYYNLGCVLQQQGQFAAAADQYSQAVALCQSQNSAGDTGDVGDVAQAKAYSNLGYVLAQQGRWQAAIQAYKQAIQLQPNQASLHSNLGRVLFRQDPGAAIAAYRQAIQLQPDLSLAHHNLGLALQHQNQHREALRSFQQVLQLEATHPTAHSDAAISWMALGEVEPMLASLRQVVLAHAAMLEGYSRFVISAPGALSGDYLAQAKANCGRFLLLLLRQASSLDLARQLAETYLHWANVLTAYGGGEQYRRAEAYYQKALRLQPERLDLLLLLADCLVRQGRLNAAVLVYRLALTRQPKQPLAYIRLGAILEQQQQFESAIHCYQTALTLQPQAIPAPAQVLPAVAMRRMRSTADWLAMRQMSEHYAELQVGLQVELQVEQQAVELQGESAAQPLAVQPPAESAQSSIQLTAPKSACAGLNCERCLQQIWHWFNPLHLGQGLYFCPSQTAIPVAPYPLFVASIPDGQAWIVPQQNAWMVCNAVAVLGENEVLSDLSRAYPAQLPGCDAFGHELAPFLTQATPPALEKIAGRVAVLSNLSGNTYFHWMVDVLPRVELLRQHLDLKQIDWFLVNSIQHPFQVETLKMLGIPLDRVIASDQHPYIQATELIAPSFAGHFGWLEPWALAFLRAEFLTPVLENLSNSSVDPITDLAACSQPSIFRNGSQQFPERIYITRSDANHRRVLNEAEVLQQLQPQGFVAVELESLSFQAQVALFAHAQIIITPHGSGLTNLIFCCPNTVVIELVSPNYVRHYYWVISRLLSLKHYFLMGESLPCSMLRELMYQNPLIEDIWVNLDTLRATLEKLRPASYAEV</sequence>
<dbReference type="SMART" id="SM00028">
    <property type="entry name" value="TPR"/>
    <property type="match status" value="7"/>
</dbReference>
<dbReference type="GO" id="GO:0000030">
    <property type="term" value="F:mannosyltransferase activity"/>
    <property type="evidence" value="ECO:0007669"/>
    <property type="project" value="TreeGrafter"/>
</dbReference>
<dbReference type="PANTHER" id="PTHR44216">
    <property type="entry name" value="PROTEIN O-MANNOSYL-TRANSFERASE TMTC2"/>
    <property type="match status" value="1"/>
</dbReference>
<dbReference type="Pfam" id="PF00515">
    <property type="entry name" value="TPR_1"/>
    <property type="match status" value="1"/>
</dbReference>
<dbReference type="EMBL" id="JAHHHV010000007">
    <property type="protein sequence ID" value="MBW4464192.1"/>
    <property type="molecule type" value="Genomic_DNA"/>
</dbReference>
<dbReference type="Pfam" id="PF13414">
    <property type="entry name" value="TPR_11"/>
    <property type="match status" value="2"/>
</dbReference>
<dbReference type="AlphaFoldDB" id="A0A951U468"/>
<dbReference type="Proteomes" id="UP000707356">
    <property type="component" value="Unassembled WGS sequence"/>
</dbReference>
<dbReference type="InterPro" id="IPR049625">
    <property type="entry name" value="Glyco_transf_61_cat"/>
</dbReference>
<evidence type="ECO:0000313" key="3">
    <source>
        <dbReference type="EMBL" id="MBW4464192.1"/>
    </source>
</evidence>
<feature type="repeat" description="TPR" evidence="1">
    <location>
        <begin position="313"/>
        <end position="346"/>
    </location>
</feature>
<accession>A0A951U468</accession>
<dbReference type="PROSITE" id="PS50005">
    <property type="entry name" value="TPR"/>
    <property type="match status" value="5"/>
</dbReference>
<feature type="domain" description="Glycosyltransferase 61 catalytic" evidence="2">
    <location>
        <begin position="555"/>
        <end position="753"/>
    </location>
</feature>
<reference evidence="3" key="1">
    <citation type="submission" date="2021-05" db="EMBL/GenBank/DDBJ databases">
        <authorList>
            <person name="Pietrasiak N."/>
            <person name="Ward R."/>
            <person name="Stajich J.E."/>
            <person name="Kurbessoian T."/>
        </authorList>
    </citation>
    <scope>NUCLEOTIDE SEQUENCE</scope>
    <source>
        <strain evidence="3">GSE-TBD4-15B</strain>
    </source>
</reference>
<feature type="repeat" description="TPR" evidence="1">
    <location>
        <begin position="127"/>
        <end position="160"/>
    </location>
</feature>
<dbReference type="InterPro" id="IPR052384">
    <property type="entry name" value="TMTC_O-mannosyltransferase"/>
</dbReference>
<protein>
    <submittedName>
        <fullName evidence="3">DUF563 domain-containing protein</fullName>
    </submittedName>
</protein>
<reference evidence="3" key="2">
    <citation type="journal article" date="2022" name="Microbiol. Resour. Announc.">
        <title>Metagenome Sequencing to Explore Phylogenomics of Terrestrial Cyanobacteria.</title>
        <authorList>
            <person name="Ward R.D."/>
            <person name="Stajich J.E."/>
            <person name="Johansen J.R."/>
            <person name="Huntemann M."/>
            <person name="Clum A."/>
            <person name="Foster B."/>
            <person name="Foster B."/>
            <person name="Roux S."/>
            <person name="Palaniappan K."/>
            <person name="Varghese N."/>
            <person name="Mukherjee S."/>
            <person name="Reddy T.B.K."/>
            <person name="Daum C."/>
            <person name="Copeland A."/>
            <person name="Chen I.A."/>
            <person name="Ivanova N.N."/>
            <person name="Kyrpides N.C."/>
            <person name="Shapiro N."/>
            <person name="Eloe-Fadrosh E.A."/>
            <person name="Pietrasiak N."/>
        </authorList>
    </citation>
    <scope>NUCLEOTIDE SEQUENCE</scope>
    <source>
        <strain evidence="3">GSE-TBD4-15B</strain>
    </source>
</reference>
<proteinExistence type="predicted"/>
<gene>
    <name evidence="3" type="ORF">KME07_01975</name>
</gene>
<feature type="repeat" description="TPR" evidence="1">
    <location>
        <begin position="245"/>
        <end position="278"/>
    </location>
</feature>
<dbReference type="InterPro" id="IPR019734">
    <property type="entry name" value="TPR_rpt"/>
</dbReference>
<name>A0A951U468_9CYAN</name>
<dbReference type="InterPro" id="IPR011990">
    <property type="entry name" value="TPR-like_helical_dom_sf"/>
</dbReference>
<keyword evidence="1" id="KW-0802">TPR repeat</keyword>
<organism evidence="3 4">
    <name type="scientific">Pegethrix bostrychoides GSE-TBD4-15B</name>
    <dbReference type="NCBI Taxonomy" id="2839662"/>
    <lineage>
        <taxon>Bacteria</taxon>
        <taxon>Bacillati</taxon>
        <taxon>Cyanobacteriota</taxon>
        <taxon>Cyanophyceae</taxon>
        <taxon>Oculatellales</taxon>
        <taxon>Oculatellaceae</taxon>
        <taxon>Pegethrix</taxon>
    </lineage>
</organism>
<feature type="repeat" description="TPR" evidence="1">
    <location>
        <begin position="60"/>
        <end position="93"/>
    </location>
</feature>
<comment type="caution">
    <text evidence="3">The sequence shown here is derived from an EMBL/GenBank/DDBJ whole genome shotgun (WGS) entry which is preliminary data.</text>
</comment>
<dbReference type="GO" id="GO:0035269">
    <property type="term" value="P:protein O-linked glycosylation via mannose"/>
    <property type="evidence" value="ECO:0007669"/>
    <property type="project" value="TreeGrafter"/>
</dbReference>
<feature type="repeat" description="TPR" evidence="1">
    <location>
        <begin position="12"/>
        <end position="45"/>
    </location>
</feature>